<evidence type="ECO:0000256" key="1">
    <source>
        <dbReference type="ARBA" id="ARBA00004843"/>
    </source>
</evidence>
<dbReference type="PANTHER" id="PTHR43128:SF16">
    <property type="entry name" value="L-LACTATE DEHYDROGENASE"/>
    <property type="match status" value="1"/>
</dbReference>
<dbReference type="EMBL" id="HBIW01007918">
    <property type="protein sequence ID" value="CAE0691248.1"/>
    <property type="molecule type" value="Transcribed_RNA"/>
</dbReference>
<dbReference type="Gene3D" id="3.90.110.10">
    <property type="entry name" value="Lactate dehydrogenase/glycoside hydrolase, family 4, C-terminal"/>
    <property type="match status" value="1"/>
</dbReference>
<dbReference type="AlphaFoldDB" id="A0A7S3ZRK6"/>
<gene>
    <name evidence="6" type="ORF">PCAL00307_LOCUS6684</name>
</gene>
<dbReference type="UniPathway" id="UPA00554">
    <property type="reaction ID" value="UER00611"/>
</dbReference>
<feature type="domain" description="Lactate/malate dehydrogenase C-terminal" evidence="5">
    <location>
        <begin position="2"/>
        <end position="150"/>
    </location>
</feature>
<sequence length="179" mass="19496">MRLRVELGHRLGVHASDVHVNVLGEHGDSQFSAYSVGNIGGRPLLEFPGVKAINLEKLEYDVGHKAYEIINRKKYTAYGVANATATIVDAILFDRKAVLPVSVKDPTRECFLSIPTVVGVQGAETVLEIRPHLNYAEAQKYDATADTLEHMCAQLPPVGPMTRTDALDAGAARKEAYDP</sequence>
<protein>
    <recommendedName>
        <fullName evidence="3">L-lactate dehydrogenase</fullName>
        <ecNumber evidence="3">1.1.1.27</ecNumber>
    </recommendedName>
</protein>
<dbReference type="PROSITE" id="PS00064">
    <property type="entry name" value="L_LDH"/>
    <property type="match status" value="1"/>
</dbReference>
<dbReference type="GO" id="GO:0004459">
    <property type="term" value="F:L-lactate dehydrogenase (NAD+) activity"/>
    <property type="evidence" value="ECO:0007669"/>
    <property type="project" value="UniProtKB-EC"/>
</dbReference>
<comment type="pathway">
    <text evidence="1">Fermentation; pyruvate fermentation to lactate; (S)-lactate from pyruvate: step 1/1.</text>
</comment>
<dbReference type="InterPro" id="IPR022383">
    <property type="entry name" value="Lactate/malate_DH_C"/>
</dbReference>
<dbReference type="InterPro" id="IPR018177">
    <property type="entry name" value="L-lactate_DH_AS"/>
</dbReference>
<dbReference type="Pfam" id="PF02866">
    <property type="entry name" value="Ldh_1_C"/>
    <property type="match status" value="1"/>
</dbReference>
<organism evidence="6">
    <name type="scientific">Pelagomonas calceolata</name>
    <dbReference type="NCBI Taxonomy" id="35677"/>
    <lineage>
        <taxon>Eukaryota</taxon>
        <taxon>Sar</taxon>
        <taxon>Stramenopiles</taxon>
        <taxon>Ochrophyta</taxon>
        <taxon>Pelagophyceae</taxon>
        <taxon>Pelagomonadales</taxon>
        <taxon>Pelagomonadaceae</taxon>
        <taxon>Pelagomonas</taxon>
    </lineage>
</organism>
<evidence type="ECO:0000259" key="5">
    <source>
        <dbReference type="Pfam" id="PF02866"/>
    </source>
</evidence>
<reference evidence="6" key="1">
    <citation type="submission" date="2021-01" db="EMBL/GenBank/DDBJ databases">
        <authorList>
            <person name="Corre E."/>
            <person name="Pelletier E."/>
            <person name="Niang G."/>
            <person name="Scheremetjew M."/>
            <person name="Finn R."/>
            <person name="Kale V."/>
            <person name="Holt S."/>
            <person name="Cochrane G."/>
            <person name="Meng A."/>
            <person name="Brown T."/>
            <person name="Cohen L."/>
        </authorList>
    </citation>
    <scope>NUCLEOTIDE SEQUENCE</scope>
    <source>
        <strain evidence="6">CCMP1756</strain>
    </source>
</reference>
<dbReference type="GO" id="GO:0006089">
    <property type="term" value="P:lactate metabolic process"/>
    <property type="evidence" value="ECO:0007669"/>
    <property type="project" value="TreeGrafter"/>
</dbReference>
<evidence type="ECO:0000256" key="4">
    <source>
        <dbReference type="ARBA" id="ARBA00023002"/>
    </source>
</evidence>
<accession>A0A7S3ZRK6</accession>
<dbReference type="InterPro" id="IPR015955">
    <property type="entry name" value="Lactate_DH/Glyco_Ohase_4_C"/>
</dbReference>
<dbReference type="SUPFAM" id="SSF56327">
    <property type="entry name" value="LDH C-terminal domain-like"/>
    <property type="match status" value="1"/>
</dbReference>
<evidence type="ECO:0000313" key="6">
    <source>
        <dbReference type="EMBL" id="CAE0691248.1"/>
    </source>
</evidence>
<evidence type="ECO:0000256" key="2">
    <source>
        <dbReference type="ARBA" id="ARBA00006054"/>
    </source>
</evidence>
<proteinExistence type="inferred from homology"/>
<keyword evidence="4" id="KW-0560">Oxidoreductase</keyword>
<dbReference type="PANTHER" id="PTHR43128">
    <property type="entry name" value="L-2-HYDROXYCARBOXYLATE DEHYDROGENASE (NAD(P)(+))"/>
    <property type="match status" value="1"/>
</dbReference>
<name>A0A7S3ZRK6_9STRA</name>
<evidence type="ECO:0000256" key="3">
    <source>
        <dbReference type="ARBA" id="ARBA00012967"/>
    </source>
</evidence>
<comment type="similarity">
    <text evidence="2">Belongs to the LDH/MDH superfamily. LDH family.</text>
</comment>
<dbReference type="EC" id="1.1.1.27" evidence="3"/>